<dbReference type="SMART" id="SM00174">
    <property type="entry name" value="RHO"/>
    <property type="match status" value="1"/>
</dbReference>
<dbReference type="InterPro" id="IPR015943">
    <property type="entry name" value="WD40/YVTN_repeat-like_dom_sf"/>
</dbReference>
<feature type="compositionally biased region" description="Low complexity" evidence="24">
    <location>
        <begin position="1040"/>
        <end position="1050"/>
    </location>
</feature>
<evidence type="ECO:0000256" key="13">
    <source>
        <dbReference type="ARBA" id="ARBA00022989"/>
    </source>
</evidence>
<dbReference type="InterPro" id="IPR055440">
    <property type="entry name" value="Beta-prop_WDR90_4th"/>
</dbReference>
<dbReference type="InterPro" id="IPR036322">
    <property type="entry name" value="WD40_repeat_dom_sf"/>
</dbReference>
<evidence type="ECO:0000313" key="29">
    <source>
        <dbReference type="RefSeq" id="XP_027593814.2"/>
    </source>
</evidence>
<keyword evidence="13 25" id="KW-1133">Transmembrane helix</keyword>
<feature type="domain" description="Miro" evidence="27">
    <location>
        <begin position="1778"/>
        <end position="1944"/>
    </location>
</feature>
<dbReference type="GO" id="GO:0005814">
    <property type="term" value="C:centriole"/>
    <property type="evidence" value="ECO:0007669"/>
    <property type="project" value="TreeGrafter"/>
</dbReference>
<keyword evidence="6" id="KW-0493">Microtubule</keyword>
<evidence type="ECO:0000256" key="1">
    <source>
        <dbReference type="ARBA" id="ARBA00004200"/>
    </source>
</evidence>
<evidence type="ECO:0000256" key="12">
    <source>
        <dbReference type="ARBA" id="ARBA00022837"/>
    </source>
</evidence>
<dbReference type="InterPro" id="IPR055441">
    <property type="entry name" value="Beta-prop_WDR90_POC16_2nd"/>
</dbReference>
<evidence type="ECO:0000256" key="19">
    <source>
        <dbReference type="ARBA" id="ARBA00047358"/>
    </source>
</evidence>
<comment type="function">
    <text evidence="22">Atypical mitochondrial nucleoside-triphosphatase (NTPase) involved in mitochondrial trafficking. Probably involved in control of anterograde transport of mitochondria and their subcellular distribution. Can hydrolyze GTP, ATP and UTP.</text>
</comment>
<dbReference type="InterPro" id="IPR001680">
    <property type="entry name" value="WD40_rpt"/>
</dbReference>
<evidence type="ECO:0000256" key="25">
    <source>
        <dbReference type="SAM" id="Phobius"/>
    </source>
</evidence>
<keyword evidence="12" id="KW-0106">Calcium</keyword>
<accession>A0A6J2I135</accession>
<dbReference type="Gene3D" id="1.10.238.10">
    <property type="entry name" value="EF-hand"/>
    <property type="match status" value="2"/>
</dbReference>
<dbReference type="PRINTS" id="PR00449">
    <property type="entry name" value="RASTRNSFRMNG"/>
</dbReference>
<dbReference type="InterPro" id="IPR019775">
    <property type="entry name" value="WD40_repeat_CS"/>
</dbReference>
<dbReference type="InterPro" id="IPR002048">
    <property type="entry name" value="EF_hand_dom"/>
</dbReference>
<evidence type="ECO:0000256" key="11">
    <source>
        <dbReference type="ARBA" id="ARBA00022801"/>
    </source>
</evidence>
<keyword evidence="9" id="KW-0547">Nucleotide-binding</keyword>
<dbReference type="InterPro" id="IPR007714">
    <property type="entry name" value="CFA20_dom"/>
</dbReference>
<reference evidence="29" key="1">
    <citation type="submission" date="2025-08" db="UniProtKB">
        <authorList>
            <consortium name="RefSeq"/>
        </authorList>
    </citation>
    <scope>IDENTIFICATION</scope>
    <source>
        <tissue evidence="29">Muscle</tissue>
    </source>
</reference>
<dbReference type="InParanoid" id="A0A6J2I135"/>
<evidence type="ECO:0000256" key="10">
    <source>
        <dbReference type="ARBA" id="ARBA00022787"/>
    </source>
</evidence>
<dbReference type="InterPro" id="IPR027417">
    <property type="entry name" value="P-loop_NTPase"/>
</dbReference>
<dbReference type="PROSITE" id="PS00678">
    <property type="entry name" value="WD_REPEATS_1"/>
    <property type="match status" value="1"/>
</dbReference>
<dbReference type="GO" id="GO:0005874">
    <property type="term" value="C:microtubule"/>
    <property type="evidence" value="ECO:0007669"/>
    <property type="project" value="UniProtKB-KW"/>
</dbReference>
<protein>
    <recommendedName>
        <fullName evidence="17">Mitochondrial Rho GTPase 2</fullName>
    </recommendedName>
    <alternativeName>
        <fullName evidence="18">Ras homolog gene family member T2</fullName>
    </alternativeName>
</protein>
<dbReference type="GO" id="GO:0005929">
    <property type="term" value="C:cilium"/>
    <property type="evidence" value="ECO:0007669"/>
    <property type="project" value="UniProtKB-ARBA"/>
</dbReference>
<dbReference type="GO" id="GO:0005509">
    <property type="term" value="F:calcium ion binding"/>
    <property type="evidence" value="ECO:0007669"/>
    <property type="project" value="InterPro"/>
</dbReference>
<evidence type="ECO:0000256" key="18">
    <source>
        <dbReference type="ARBA" id="ARBA00042451"/>
    </source>
</evidence>
<evidence type="ECO:0000256" key="2">
    <source>
        <dbReference type="ARBA" id="ARBA00007981"/>
    </source>
</evidence>
<feature type="domain" description="EF-hand" evidence="26">
    <location>
        <begin position="2080"/>
        <end position="2115"/>
    </location>
</feature>
<keyword evidence="8" id="KW-0677">Repeat</keyword>
<dbReference type="InterPro" id="IPR018247">
    <property type="entry name" value="EF_Hand_1_Ca_BS"/>
</dbReference>
<feature type="repeat" description="WD" evidence="23">
    <location>
        <begin position="1614"/>
        <end position="1644"/>
    </location>
</feature>
<keyword evidence="5 25" id="KW-0812">Transmembrane</keyword>
<evidence type="ECO:0000256" key="17">
    <source>
        <dbReference type="ARBA" id="ARBA00040475"/>
    </source>
</evidence>
<keyword evidence="15" id="KW-0342">GTP-binding</keyword>
<evidence type="ECO:0000256" key="5">
    <source>
        <dbReference type="ARBA" id="ARBA00022692"/>
    </source>
</evidence>
<dbReference type="Pfam" id="PF23409">
    <property type="entry name" value="Beta-prop_EML"/>
    <property type="match status" value="1"/>
</dbReference>
<dbReference type="Pfam" id="PF00400">
    <property type="entry name" value="WD40"/>
    <property type="match status" value="1"/>
</dbReference>
<comment type="catalytic activity">
    <reaction evidence="20">
        <text>ATP + H2O = ADP + phosphate + H(+)</text>
        <dbReference type="Rhea" id="RHEA:13065"/>
        <dbReference type="ChEBI" id="CHEBI:15377"/>
        <dbReference type="ChEBI" id="CHEBI:15378"/>
        <dbReference type="ChEBI" id="CHEBI:30616"/>
        <dbReference type="ChEBI" id="CHEBI:43474"/>
        <dbReference type="ChEBI" id="CHEBI:456216"/>
    </reaction>
    <physiologicalReaction direction="left-to-right" evidence="20">
        <dbReference type="Rhea" id="RHEA:13066"/>
    </physiologicalReaction>
</comment>
<feature type="transmembrane region" description="Helical" evidence="25">
    <location>
        <begin position="2368"/>
        <end position="2390"/>
    </location>
</feature>
<feature type="repeat" description="WD" evidence="23">
    <location>
        <begin position="728"/>
        <end position="769"/>
    </location>
</feature>
<dbReference type="Pfam" id="PF23342">
    <property type="entry name" value="WDR90_beta-prop_4th"/>
    <property type="match status" value="1"/>
</dbReference>
<evidence type="ECO:0000256" key="15">
    <source>
        <dbReference type="ARBA" id="ARBA00023134"/>
    </source>
</evidence>
<dbReference type="PANTHER" id="PTHR13720">
    <property type="entry name" value="WD-40 REPEAT PROTEIN"/>
    <property type="match status" value="1"/>
</dbReference>
<dbReference type="InterPro" id="IPR001806">
    <property type="entry name" value="Small_GTPase"/>
</dbReference>
<dbReference type="Gene3D" id="2.130.10.10">
    <property type="entry name" value="YVTN repeat-like/Quinoprotein amine dehydrogenase"/>
    <property type="match status" value="5"/>
</dbReference>
<dbReference type="PROSITE" id="PS50294">
    <property type="entry name" value="WD_REPEATS_REGION"/>
    <property type="match status" value="2"/>
</dbReference>
<evidence type="ECO:0000256" key="14">
    <source>
        <dbReference type="ARBA" id="ARBA00023128"/>
    </source>
</evidence>
<evidence type="ECO:0000256" key="4">
    <source>
        <dbReference type="ARBA" id="ARBA00022574"/>
    </source>
</evidence>
<feature type="repeat" description="WD" evidence="23">
    <location>
        <begin position="1522"/>
        <end position="1563"/>
    </location>
</feature>
<dbReference type="FunFam" id="1.10.238.10:FF:000021">
    <property type="entry name" value="Mitochondrial Rho GTPase"/>
    <property type="match status" value="1"/>
</dbReference>
<evidence type="ECO:0000259" key="26">
    <source>
        <dbReference type="PROSITE" id="PS50222"/>
    </source>
</evidence>
<dbReference type="Gene3D" id="3.40.50.300">
    <property type="entry name" value="P-loop containing nucleotide triphosphate hydrolases"/>
    <property type="match status" value="2"/>
</dbReference>
<comment type="catalytic activity">
    <reaction evidence="21">
        <text>GTP + H2O = GDP + phosphate + H(+)</text>
        <dbReference type="Rhea" id="RHEA:19669"/>
        <dbReference type="ChEBI" id="CHEBI:15377"/>
        <dbReference type="ChEBI" id="CHEBI:15378"/>
        <dbReference type="ChEBI" id="CHEBI:37565"/>
        <dbReference type="ChEBI" id="CHEBI:43474"/>
        <dbReference type="ChEBI" id="CHEBI:58189"/>
    </reaction>
    <physiologicalReaction direction="left-to-right" evidence="21">
        <dbReference type="Rhea" id="RHEA:19670"/>
    </physiologicalReaction>
</comment>
<evidence type="ECO:0000259" key="27">
    <source>
        <dbReference type="PROSITE" id="PS51423"/>
    </source>
</evidence>
<dbReference type="FunFam" id="3.40.50.300:FF:000553">
    <property type="entry name" value="Mitochondrial Rho GTPase"/>
    <property type="match status" value="1"/>
</dbReference>
<dbReference type="PROSITE" id="PS51423">
    <property type="entry name" value="MIRO"/>
    <property type="match status" value="2"/>
</dbReference>
<dbReference type="InterPro" id="IPR055439">
    <property type="entry name" value="Beta-prop_EML_1st"/>
</dbReference>
<dbReference type="SUPFAM" id="SSF50998">
    <property type="entry name" value="Quinoprotein alcohol dehydrogenase-like"/>
    <property type="match status" value="1"/>
</dbReference>
<keyword evidence="28" id="KW-1185">Reference proteome</keyword>
<dbReference type="Pfam" id="PF05018">
    <property type="entry name" value="CFA20_dom"/>
    <property type="match status" value="1"/>
</dbReference>
<evidence type="ECO:0000256" key="16">
    <source>
        <dbReference type="ARBA" id="ARBA00023136"/>
    </source>
</evidence>
<dbReference type="SMART" id="SM00320">
    <property type="entry name" value="WD40"/>
    <property type="match status" value="18"/>
</dbReference>
<dbReference type="InterPro" id="IPR011047">
    <property type="entry name" value="Quinoprotein_ADH-like_sf"/>
</dbReference>
<comment type="subcellular location">
    <subcellularLocation>
        <location evidence="1">Mitochondrion outer membrane</location>
        <topology evidence="1">Single-pass type IV membrane protein</topology>
    </subcellularLocation>
</comment>
<dbReference type="CDD" id="cd01893">
    <property type="entry name" value="Miro1"/>
    <property type="match status" value="1"/>
</dbReference>
<feature type="compositionally biased region" description="Basic and acidic residues" evidence="24">
    <location>
        <begin position="1129"/>
        <end position="1140"/>
    </location>
</feature>
<dbReference type="FunFam" id="2.130.10.10:FF:003525">
    <property type="entry name" value="WD repeat domain 90"/>
    <property type="match status" value="1"/>
</dbReference>
<dbReference type="InterPro" id="IPR050630">
    <property type="entry name" value="WD_repeat_EMAP"/>
</dbReference>
<keyword evidence="16 25" id="KW-0472">Membrane</keyword>
<evidence type="ECO:0000256" key="20">
    <source>
        <dbReference type="ARBA" id="ARBA00048778"/>
    </source>
</evidence>
<evidence type="ECO:0000256" key="21">
    <source>
        <dbReference type="ARBA" id="ARBA00049117"/>
    </source>
</evidence>
<dbReference type="GO" id="GO:0005525">
    <property type="term" value="F:GTP binding"/>
    <property type="evidence" value="ECO:0007669"/>
    <property type="project" value="UniProtKB-KW"/>
</dbReference>
<evidence type="ECO:0000313" key="28">
    <source>
        <dbReference type="Proteomes" id="UP000504627"/>
    </source>
</evidence>
<keyword evidence="4 23" id="KW-0853">WD repeat</keyword>
<dbReference type="Pfam" id="PF08355">
    <property type="entry name" value="EF_assoc_1"/>
    <property type="match status" value="1"/>
</dbReference>
<dbReference type="InterPro" id="IPR020860">
    <property type="entry name" value="MIRO_dom"/>
</dbReference>
<feature type="region of interest" description="Disordered" evidence="24">
    <location>
        <begin position="1129"/>
        <end position="1166"/>
    </location>
</feature>
<name>A0A6J2I135_9PASS</name>
<dbReference type="SUPFAM" id="SSF47473">
    <property type="entry name" value="EF-hand"/>
    <property type="match status" value="1"/>
</dbReference>
<proteinExistence type="inferred from homology"/>
<dbReference type="CDD" id="cd01892">
    <property type="entry name" value="Miro2"/>
    <property type="match status" value="1"/>
</dbReference>
<dbReference type="GeneID" id="113996763"/>
<dbReference type="RefSeq" id="XP_027593814.2">
    <property type="nucleotide sequence ID" value="XM_027738013.2"/>
</dbReference>
<gene>
    <name evidence="29" type="primary">LOC113996763</name>
</gene>
<keyword evidence="7" id="KW-0479">Metal-binding</keyword>
<evidence type="ECO:0000256" key="6">
    <source>
        <dbReference type="ARBA" id="ARBA00022701"/>
    </source>
</evidence>
<evidence type="ECO:0000256" key="9">
    <source>
        <dbReference type="ARBA" id="ARBA00022741"/>
    </source>
</evidence>
<dbReference type="SUPFAM" id="SSF50978">
    <property type="entry name" value="WD40 repeat-like"/>
    <property type="match status" value="3"/>
</dbReference>
<comment type="similarity">
    <text evidence="2">Belongs to the mitochondrial Rho GTPase family.</text>
</comment>
<dbReference type="SMART" id="SM00175">
    <property type="entry name" value="RAB"/>
    <property type="match status" value="1"/>
</dbReference>
<evidence type="ECO:0000256" key="7">
    <source>
        <dbReference type="ARBA" id="ARBA00022723"/>
    </source>
</evidence>
<feature type="domain" description="Miro" evidence="27">
    <location>
        <begin position="2192"/>
        <end position="2355"/>
    </location>
</feature>
<dbReference type="PANTHER" id="PTHR13720:SF24">
    <property type="entry name" value="WD REPEAT-CONTAINING PROTEIN 90"/>
    <property type="match status" value="1"/>
</dbReference>
<dbReference type="FunFam" id="1.10.238.10:FF:000011">
    <property type="entry name" value="Mitochondrial Rho GTPase"/>
    <property type="match status" value="1"/>
</dbReference>
<dbReference type="FunFam" id="3.40.50.300:FF:000170">
    <property type="entry name" value="Mitochondrial Rho GTPase"/>
    <property type="match status" value="1"/>
</dbReference>
<feature type="region of interest" description="Disordered" evidence="24">
    <location>
        <begin position="1040"/>
        <end position="1067"/>
    </location>
</feature>
<dbReference type="GO" id="GO:0003924">
    <property type="term" value="F:GTPase activity"/>
    <property type="evidence" value="ECO:0007669"/>
    <property type="project" value="InterPro"/>
</dbReference>
<evidence type="ECO:0000256" key="8">
    <source>
        <dbReference type="ARBA" id="ARBA00022737"/>
    </source>
</evidence>
<dbReference type="SMART" id="SM00173">
    <property type="entry name" value="RAS"/>
    <property type="match status" value="1"/>
</dbReference>
<dbReference type="Pfam" id="PF08356">
    <property type="entry name" value="EF_assoc_2"/>
    <property type="match status" value="1"/>
</dbReference>
<evidence type="ECO:0000256" key="3">
    <source>
        <dbReference type="ARBA" id="ARBA00011738"/>
    </source>
</evidence>
<keyword evidence="11" id="KW-0378">Hydrolase</keyword>
<dbReference type="GO" id="GO:0005741">
    <property type="term" value="C:mitochondrial outer membrane"/>
    <property type="evidence" value="ECO:0007669"/>
    <property type="project" value="UniProtKB-SubCell"/>
</dbReference>
<dbReference type="InterPro" id="IPR013566">
    <property type="entry name" value="EF_hand_assoc_1"/>
</dbReference>
<comment type="subunit">
    <text evidence="3">Homodimer.</text>
</comment>
<organism evidence="28 29">
    <name type="scientific">Pipra filicauda</name>
    <name type="common">Wire-tailed manakin</name>
    <dbReference type="NCBI Taxonomy" id="649802"/>
    <lineage>
        <taxon>Eukaryota</taxon>
        <taxon>Metazoa</taxon>
        <taxon>Chordata</taxon>
        <taxon>Craniata</taxon>
        <taxon>Vertebrata</taxon>
        <taxon>Euteleostomi</taxon>
        <taxon>Archelosauria</taxon>
        <taxon>Archosauria</taxon>
        <taxon>Dinosauria</taxon>
        <taxon>Saurischia</taxon>
        <taxon>Theropoda</taxon>
        <taxon>Coelurosauria</taxon>
        <taxon>Aves</taxon>
        <taxon>Neognathae</taxon>
        <taxon>Neoaves</taxon>
        <taxon>Telluraves</taxon>
        <taxon>Australaves</taxon>
        <taxon>Passeriformes</taxon>
        <taxon>Pipridae</taxon>
        <taxon>Pipra</taxon>
    </lineage>
</organism>
<dbReference type="FunFam" id="2.130.10.10:FF:001417">
    <property type="entry name" value="WD repeat domain 90"/>
    <property type="match status" value="1"/>
</dbReference>
<dbReference type="InterPro" id="IPR011992">
    <property type="entry name" value="EF-hand-dom_pair"/>
</dbReference>
<dbReference type="PROSITE" id="PS00018">
    <property type="entry name" value="EF_HAND_1"/>
    <property type="match status" value="2"/>
</dbReference>
<keyword evidence="14" id="KW-0496">Mitochondrion</keyword>
<keyword evidence="10" id="KW-1000">Mitochondrion outer membrane</keyword>
<dbReference type="SUPFAM" id="SSF52540">
    <property type="entry name" value="P-loop containing nucleoside triphosphate hydrolases"/>
    <property type="match status" value="2"/>
</dbReference>
<dbReference type="PROSITE" id="PS50222">
    <property type="entry name" value="EF_HAND_2"/>
    <property type="match status" value="1"/>
</dbReference>
<dbReference type="InterPro" id="IPR013567">
    <property type="entry name" value="EF_hand_assoc_2"/>
</dbReference>
<dbReference type="FunFam" id="2.130.10.10:FF:001066">
    <property type="entry name" value="WD repeat domain 90"/>
    <property type="match status" value="1"/>
</dbReference>
<dbReference type="Proteomes" id="UP000504627">
    <property type="component" value="Unplaced"/>
</dbReference>
<evidence type="ECO:0000256" key="24">
    <source>
        <dbReference type="SAM" id="MobiDB-lite"/>
    </source>
</evidence>
<dbReference type="Pfam" id="PF23393">
    <property type="entry name" value="Beta-prop_WDR90_POC16_2nd"/>
    <property type="match status" value="1"/>
</dbReference>
<evidence type="ECO:0000256" key="22">
    <source>
        <dbReference type="ARBA" id="ARBA00093331"/>
    </source>
</evidence>
<evidence type="ECO:0000256" key="23">
    <source>
        <dbReference type="PROSITE-ProRule" id="PRU00221"/>
    </source>
</evidence>
<dbReference type="PROSITE" id="PS50082">
    <property type="entry name" value="WD_REPEATS_2"/>
    <property type="match status" value="3"/>
</dbReference>
<sequence length="2394" mass="263014">MRGNRGCPDVDSVPPPIPVPVPAAWQRPYLNIFKHFRVEEWKRSAKEGDVAALTDTRLKGTIYRIRGSNPASSYLQLPRAGTQSLGLTGRYLYLLFRPLPHKHFLVHLDVTTEENQVVRISFSNLFKEFKSTATWLQFPFVCGAAKDSAGDSVSRRGASGAAPADVRWTCLVLDLPSILSLYLNRRYSHLRAVKLCSNLLVKNLCTSDLVFDPGVTFSKARHTDLACRGIAPMPREMAFPVPKGEKWHDLYDYIRFPSEGLKLPYNSIQRSCPTPAAGDRASEEPVRRLPPPVTLTRAVCDRLSLIHHITSPKAVPRRSPVIPKSIPEVHLTAPRAVPAGHLVPEENQRLHSVGDTGQPPSAIHVYAHQRGGRTTPAVPAGSEERLLPDPILKLRTIIGFGGCSTKWALWTHNNAAVVYPCHAVIVTLQLRTGEQRFFLGHTDKVSALAFNGSSTLLASAQAGPRGVGRLWDFRTGTCLAVFKTHVHSLWSLSFSRSGAVLCGVGRDGHGKTLVVVWNTAQVTRGGGVAVLAKAHTDMDIQALKIAFFDETRMVSCGRDNIRLWRVRSGALHSCPVNLGEYHSLDFTDLAFEEGPVAEQEQEDRALFVCSKSGHVLEVDYKNMSVRSARRLLPAQPREHGQEQAGSSSGPGIAINSISMSLTFCATGSEDGYVRLWPLDFSAVVLEAEHEAPVSSVCISPDSRKVLCSTAAGSLGYVDIQSRDYNTLMRSHKAAVLGFSVGGLRKQIATVSQDSTIRVWDLVSMQQLYDFAATEEAPCAVAFHPTWKILACGFDSGTVRTFSLAASNLLLEHKQHRTAITGLTFSPDGNFMFSSCLQGTLALYRCVAQKSHVLRVLGNVVARDAGSGWDALVVSGDSHLLAFVGPSKYVVTVMEACSLDELLRVDISILDLHSTVLDSAVRVCFGPVPQGELLVSTSSNKILVLDAKTGRLVREVSPMHKLTCSSFALSRDGQYLLTAGDKVIKVWDYRMRFDINFQVYIGHSEPVRQVAFTPDQQHVVSVGDAIFLWDFLAPVGARSPPARARSSASARLPGPEGSSEKPKDVSETLRQTVPLPLLSSPPCLDISSAHQAGYQGIFSELDKEEEAGLPGSSRMVANKDPSIFVVESDRNKELVRPKVRQESPSSPEKSTNEARKGTKTPKSQCSIRPDSYRHFTPRFKASVLPQSLLSPPAGSEVLKLKAVIGYNGNGRGNMVWNPDTGFFAYSCGCVIVVEDLHSGSQNHWLGHAEEISTLALSHDAQVLASASGKKDGDSHCQICIWSIPDGACTAELFHHETQVQAMAFSRDDKFLVTIGDYSDQSIALWSTYTYQLLLSTCVSEPVHDVAFSPVSHQDLACVGRGAVMFWLLEQQGAAVNLKVHQAPAPDVLGLVELTSLCYGADTLLYSGTNSGQICVWDTETNCCFMTWEADEGEIGVLLCRHDRLVSGSNTKRIRLWAVGSVQELRLKGPDARSSSVLLEHEITLDGTIVSAAFDDSLEMGIVGTTAGTLWYINWLESTSIRLISGHKSKVTEVCFSPDETHCATCGEDGSVRVWALSSTELVVQFQVLNQSCQCLAWKPRPVGLWGAESQHVVAGYSDGTIRVFSVSRTEMELKMHPHNAALTAITYSTDGEMILSGGKDGLVAVSSPRTGMTIHVVADHKGSPITVLQCTRKQYHDFGVEGGELWLATSSDRRVSVWASDWLQDKCELLDWLSFPAPADPEGLDLPPSLAAFCPWEQDVLVYVGFGMQEEALFYNLRKKQVVRRVSLPAFATSLSLSPAAPFMALGFHAQVGKTSLIMALVGEEFPEEVPPRAEEITIPADVTPEKVPTHIVDYSEAEQTEEELQEEISKANVVCVVYDVTKEATIDKIRTKWIPMVNGGLEKGSRIPIILVGNKSDLQMGSSMEVILPIMNQFSEIETCVECSAKNLKNISELFYYAQKAVLHPTAPLYDPEEKQLKPTCARALTRIFNLSDQDNNQILSDDELNYFQKSCFGNPLAPQALEDVKMVVWKNTTDGVQDNGLTLNGFLFLNTLFIQRGRHETTWTILRRFGYDDELELTDDYLYPQFRVPPGCSTELNHLGYQFLQRLFEKHDKDQDGALSHTELQNFFSVFPCVPWGPELSNTVCTTDKGLLSLHGFLCQWTLVAYLDVRHCLECLGYLGYPILSEQDSQTQALTVTREKRIDLEKGQTQRNVFLCKVLGARGAGKSAFLQAFLGRSLAAQKENPGQPSPYTINTVQVNGQEKYLILYEVNADSTFTKPSDTACDVACFVYDLSDPKSFSYCATVYKQHYMDSQIPCVFVASKTDLPEASQQPGLAPAEFCYKHCLPPPFLFTCHCQGPPSTAVYTKLATAATFPHLNAVELGVASFWLRVALGAAVTALVGFTLYRVLAKNK</sequence>
<comment type="catalytic activity">
    <reaction evidence="19">
        <text>UTP + H2O = UDP + phosphate + H(+)</text>
        <dbReference type="Rhea" id="RHEA:64900"/>
        <dbReference type="ChEBI" id="CHEBI:15377"/>
        <dbReference type="ChEBI" id="CHEBI:15378"/>
        <dbReference type="ChEBI" id="CHEBI:43474"/>
        <dbReference type="ChEBI" id="CHEBI:46398"/>
        <dbReference type="ChEBI" id="CHEBI:58223"/>
    </reaction>
    <physiologicalReaction direction="left-to-right" evidence="19">
        <dbReference type="Rhea" id="RHEA:64901"/>
    </physiologicalReaction>
</comment>
<feature type="compositionally biased region" description="Basic and acidic residues" evidence="24">
    <location>
        <begin position="1057"/>
        <end position="1066"/>
    </location>
</feature>